<protein>
    <submittedName>
        <fullName evidence="2">Uncharacterized protein</fullName>
    </submittedName>
</protein>
<sequence>MNLKQLFATSLRSSTKQSHPFELKPQAATTSSRRWGIFGRHQANKKMKPVVETTPQTTPESSPVHHFPLFIDTSSATTVGVLIPQEYRYQRTNCVGGKNVPFTRRQVKVKQRRVRRYPTIPEEDSATIYSEA</sequence>
<dbReference type="AlphaFoldDB" id="A0A397DJL1"/>
<accession>A0A397DJL1</accession>
<proteinExistence type="predicted"/>
<dbReference type="VEuPathDB" id="FungiDB:H257_10106"/>
<reference evidence="2 3" key="1">
    <citation type="submission" date="2018-08" db="EMBL/GenBank/DDBJ databases">
        <title>Aphanomyces genome sequencing and annotation.</title>
        <authorList>
            <person name="Minardi D."/>
            <person name="Oidtmann B."/>
            <person name="Van Der Giezen M."/>
            <person name="Studholme D.J."/>
        </authorList>
    </citation>
    <scope>NUCLEOTIDE SEQUENCE [LARGE SCALE GENOMIC DNA]</scope>
    <source>
        <strain evidence="2 3">D2</strain>
    </source>
</reference>
<dbReference type="Proteomes" id="UP000266643">
    <property type="component" value="Unassembled WGS sequence"/>
</dbReference>
<feature type="compositionally biased region" description="Polar residues" evidence="1">
    <location>
        <begin position="8"/>
        <end position="18"/>
    </location>
</feature>
<feature type="compositionally biased region" description="Low complexity" evidence="1">
    <location>
        <begin position="50"/>
        <end position="64"/>
    </location>
</feature>
<name>A0A397DJL1_APHAT</name>
<organism evidence="2 3">
    <name type="scientific">Aphanomyces astaci</name>
    <name type="common">Crayfish plague agent</name>
    <dbReference type="NCBI Taxonomy" id="112090"/>
    <lineage>
        <taxon>Eukaryota</taxon>
        <taxon>Sar</taxon>
        <taxon>Stramenopiles</taxon>
        <taxon>Oomycota</taxon>
        <taxon>Saprolegniomycetes</taxon>
        <taxon>Saprolegniales</taxon>
        <taxon>Verrucalvaceae</taxon>
        <taxon>Aphanomyces</taxon>
    </lineage>
</organism>
<dbReference type="EMBL" id="QUTD01004865">
    <property type="protein sequence ID" value="RHY65652.1"/>
    <property type="molecule type" value="Genomic_DNA"/>
</dbReference>
<comment type="caution">
    <text evidence="2">The sequence shown here is derived from an EMBL/GenBank/DDBJ whole genome shotgun (WGS) entry which is preliminary data.</text>
</comment>
<evidence type="ECO:0000313" key="3">
    <source>
        <dbReference type="Proteomes" id="UP000266643"/>
    </source>
</evidence>
<evidence type="ECO:0000256" key="1">
    <source>
        <dbReference type="SAM" id="MobiDB-lite"/>
    </source>
</evidence>
<feature type="region of interest" description="Disordered" evidence="1">
    <location>
        <begin position="8"/>
        <end position="66"/>
    </location>
</feature>
<gene>
    <name evidence="2" type="ORF">DYB30_008933</name>
</gene>
<evidence type="ECO:0000313" key="2">
    <source>
        <dbReference type="EMBL" id="RHY65652.1"/>
    </source>
</evidence>